<organism evidence="2 3">
    <name type="scientific">Halanaerobium saccharolyticum</name>
    <dbReference type="NCBI Taxonomy" id="43595"/>
    <lineage>
        <taxon>Bacteria</taxon>
        <taxon>Bacillati</taxon>
        <taxon>Bacillota</taxon>
        <taxon>Clostridia</taxon>
        <taxon>Halanaerobiales</taxon>
        <taxon>Halanaerobiaceae</taxon>
        <taxon>Halanaerobium</taxon>
    </lineage>
</organism>
<proteinExistence type="predicted"/>
<sequence>MQKITKNFVKKSFEKATENYSNAIENIGLWESEKYVINKYFDKNKSILDVGCGAGRTTFNLYEMGYKNIIGLDLTPEMISAAKTINKEKKTEIEFIVGDATDLNFEDNYFDQALFSFNGLMQIPERKNRIKVLKEIKRVLNENGIFIFTTHDRENNENFKEFWEKEEKIWEAGNQDKRTYEYGDKILPSDNDNRDLFIHFPNREEIIECLEETGWELIEDFYREDLFKENKEVKEFSTECRFWIVHK</sequence>
<keyword evidence="2" id="KW-0489">Methyltransferase</keyword>
<evidence type="ECO:0000259" key="1">
    <source>
        <dbReference type="Pfam" id="PF13847"/>
    </source>
</evidence>
<dbReference type="GO" id="GO:0008168">
    <property type="term" value="F:methyltransferase activity"/>
    <property type="evidence" value="ECO:0007669"/>
    <property type="project" value="UniProtKB-KW"/>
</dbReference>
<dbReference type="CDD" id="cd02440">
    <property type="entry name" value="AdoMet_MTases"/>
    <property type="match status" value="1"/>
</dbReference>
<comment type="caution">
    <text evidence="2">The sequence shown here is derived from an EMBL/GenBank/DDBJ whole genome shotgun (WGS) entry which is preliminary data.</text>
</comment>
<dbReference type="EMBL" id="QAXS01000017">
    <property type="protein sequence ID" value="PTV98383.1"/>
    <property type="molecule type" value="Genomic_DNA"/>
</dbReference>
<dbReference type="GO" id="GO:0032259">
    <property type="term" value="P:methylation"/>
    <property type="evidence" value="ECO:0007669"/>
    <property type="project" value="UniProtKB-KW"/>
</dbReference>
<dbReference type="Gene3D" id="3.40.50.150">
    <property type="entry name" value="Vaccinia Virus protein VP39"/>
    <property type="match status" value="1"/>
</dbReference>
<name>A0A2T5RIY7_9FIRM</name>
<dbReference type="InterPro" id="IPR029063">
    <property type="entry name" value="SAM-dependent_MTases_sf"/>
</dbReference>
<evidence type="ECO:0000313" key="3">
    <source>
        <dbReference type="Proteomes" id="UP000244089"/>
    </source>
</evidence>
<dbReference type="PANTHER" id="PTHR43591">
    <property type="entry name" value="METHYLTRANSFERASE"/>
    <property type="match status" value="1"/>
</dbReference>
<evidence type="ECO:0000313" key="2">
    <source>
        <dbReference type="EMBL" id="PTV98383.1"/>
    </source>
</evidence>
<dbReference type="SUPFAM" id="SSF53335">
    <property type="entry name" value="S-adenosyl-L-methionine-dependent methyltransferases"/>
    <property type="match status" value="1"/>
</dbReference>
<dbReference type="InterPro" id="IPR025714">
    <property type="entry name" value="Methyltranfer_dom"/>
</dbReference>
<reference evidence="2 3" key="1">
    <citation type="submission" date="2018-04" db="EMBL/GenBank/DDBJ databases">
        <title>Subsurface microbial communities from deep shales in Ohio and West Virginia, USA.</title>
        <authorList>
            <person name="Wrighton K."/>
        </authorList>
    </citation>
    <scope>NUCLEOTIDE SEQUENCE [LARGE SCALE GENOMIC DNA]</scope>
    <source>
        <strain evidence="2 3">WC1</strain>
    </source>
</reference>
<gene>
    <name evidence="2" type="ORF">C8C76_11740</name>
</gene>
<dbReference type="AlphaFoldDB" id="A0A2T5RIY7"/>
<dbReference type="Pfam" id="PF13847">
    <property type="entry name" value="Methyltransf_31"/>
    <property type="match status" value="1"/>
</dbReference>
<protein>
    <submittedName>
        <fullName evidence="2">Ubiquinone/menaquinone biosynthesis C-methylase UbiE</fullName>
    </submittedName>
</protein>
<accession>A0A2T5RIY7</accession>
<keyword evidence="2" id="KW-0830">Ubiquinone</keyword>
<keyword evidence="2" id="KW-0808">Transferase</keyword>
<dbReference type="Proteomes" id="UP000244089">
    <property type="component" value="Unassembled WGS sequence"/>
</dbReference>
<feature type="domain" description="Methyltransferase" evidence="1">
    <location>
        <begin position="42"/>
        <end position="169"/>
    </location>
</feature>
<dbReference type="OrthoDB" id="9804312at2"/>